<dbReference type="Proteomes" id="UP000553632">
    <property type="component" value="Unassembled WGS sequence"/>
</dbReference>
<keyword evidence="2" id="KW-1133">Transmembrane helix</keyword>
<proteinExistence type="predicted"/>
<protein>
    <submittedName>
        <fullName evidence="3">Uncharacterized protein</fullName>
    </submittedName>
</protein>
<keyword evidence="4" id="KW-1185">Reference proteome</keyword>
<name>A0A7J6QXB4_PEROL</name>
<feature type="region of interest" description="Disordered" evidence="1">
    <location>
        <begin position="92"/>
        <end position="117"/>
    </location>
</feature>
<dbReference type="AlphaFoldDB" id="A0A7J6QXB4"/>
<feature type="transmembrane region" description="Helical" evidence="2">
    <location>
        <begin position="73"/>
        <end position="93"/>
    </location>
</feature>
<evidence type="ECO:0000256" key="2">
    <source>
        <dbReference type="SAM" id="Phobius"/>
    </source>
</evidence>
<accession>A0A7J6QXB4</accession>
<dbReference type="EMBL" id="JABANO010030149">
    <property type="protein sequence ID" value="KAF4712366.1"/>
    <property type="molecule type" value="Genomic_DNA"/>
</dbReference>
<evidence type="ECO:0000256" key="1">
    <source>
        <dbReference type="SAM" id="MobiDB-lite"/>
    </source>
</evidence>
<dbReference type="Pfam" id="PF06728">
    <property type="entry name" value="PIG-U"/>
    <property type="match status" value="1"/>
</dbReference>
<feature type="transmembrane region" description="Helical" evidence="2">
    <location>
        <begin position="35"/>
        <end position="53"/>
    </location>
</feature>
<evidence type="ECO:0000313" key="4">
    <source>
        <dbReference type="Proteomes" id="UP000553632"/>
    </source>
</evidence>
<organism evidence="3 4">
    <name type="scientific">Perkinsus olseni</name>
    <name type="common">Perkinsus atlanticus</name>
    <dbReference type="NCBI Taxonomy" id="32597"/>
    <lineage>
        <taxon>Eukaryota</taxon>
        <taxon>Sar</taxon>
        <taxon>Alveolata</taxon>
        <taxon>Perkinsozoa</taxon>
        <taxon>Perkinsea</taxon>
        <taxon>Perkinsida</taxon>
        <taxon>Perkinsidae</taxon>
        <taxon>Perkinsus</taxon>
    </lineage>
</organism>
<sequence>DDLTAVKTFTQLYEDGPSKEAKPELRQEPNNYEQYMILFLALGTLTLVLHPAMTLLWLGRNTGNPNFLFFSNLTHQGVCGVAAAIAVSTSVRVRKENKRRQQRQQQQQQPEDHKKDT</sequence>
<comment type="caution">
    <text evidence="3">The sequence shown here is derived from an EMBL/GenBank/DDBJ whole genome shotgun (WGS) entry which is preliminary data.</text>
</comment>
<reference evidence="3 4" key="1">
    <citation type="submission" date="2020-04" db="EMBL/GenBank/DDBJ databases">
        <title>Perkinsus olseni comparative genomics.</title>
        <authorList>
            <person name="Bogema D.R."/>
        </authorList>
    </citation>
    <scope>NUCLEOTIDE SEQUENCE [LARGE SCALE GENOMIC DNA]</scope>
    <source>
        <strain evidence="3 4">ATCC PRA-207</strain>
    </source>
</reference>
<gene>
    <name evidence="3" type="ORF">FOZ63_000764</name>
</gene>
<keyword evidence="2" id="KW-0812">Transmembrane</keyword>
<feature type="non-terminal residue" evidence="3">
    <location>
        <position position="117"/>
    </location>
</feature>
<keyword evidence="2" id="KW-0472">Membrane</keyword>
<evidence type="ECO:0000313" key="3">
    <source>
        <dbReference type="EMBL" id="KAF4712366.1"/>
    </source>
</evidence>